<proteinExistence type="predicted"/>
<organism evidence="1 2">
    <name type="scientific">Fodinibius sediminis</name>
    <dbReference type="NCBI Taxonomy" id="1214077"/>
    <lineage>
        <taxon>Bacteria</taxon>
        <taxon>Pseudomonadati</taxon>
        <taxon>Balneolota</taxon>
        <taxon>Balneolia</taxon>
        <taxon>Balneolales</taxon>
        <taxon>Balneolaceae</taxon>
        <taxon>Fodinibius</taxon>
    </lineage>
</organism>
<dbReference type="AlphaFoldDB" id="A0A521E4G2"/>
<dbReference type="EMBL" id="FXTH01000013">
    <property type="protein sequence ID" value="SMO78807.1"/>
    <property type="molecule type" value="Genomic_DNA"/>
</dbReference>
<dbReference type="Proteomes" id="UP000317593">
    <property type="component" value="Unassembled WGS sequence"/>
</dbReference>
<evidence type="ECO:0000313" key="1">
    <source>
        <dbReference type="EMBL" id="SMO78807.1"/>
    </source>
</evidence>
<sequence length="83" mass="9234">MSGPSESPAGRIAGQRCCDIPAITYLEPGTGAWSEKPGMFFGKWDSPETMICIDYFDLYEKDIFNVGYYAFELLQGQIFFGGT</sequence>
<protein>
    <submittedName>
        <fullName evidence="1">Uncharacterized protein</fullName>
    </submittedName>
</protein>
<gene>
    <name evidence="1" type="ORF">SAMN06265218_11350</name>
</gene>
<reference evidence="1 2" key="1">
    <citation type="submission" date="2017-05" db="EMBL/GenBank/DDBJ databases">
        <authorList>
            <person name="Varghese N."/>
            <person name="Submissions S."/>
        </authorList>
    </citation>
    <scope>NUCLEOTIDE SEQUENCE [LARGE SCALE GENOMIC DNA]</scope>
    <source>
        <strain evidence="1 2">DSM 21194</strain>
    </source>
</reference>
<keyword evidence="2" id="KW-1185">Reference proteome</keyword>
<evidence type="ECO:0000313" key="2">
    <source>
        <dbReference type="Proteomes" id="UP000317593"/>
    </source>
</evidence>
<accession>A0A521E4G2</accession>
<name>A0A521E4G2_9BACT</name>